<reference evidence="1" key="1">
    <citation type="submission" date="2021-03" db="EMBL/GenBank/DDBJ databases">
        <authorList>
            <consortium name="DOE Joint Genome Institute"/>
            <person name="Ahrendt S."/>
            <person name="Looney B.P."/>
            <person name="Miyauchi S."/>
            <person name="Morin E."/>
            <person name="Drula E."/>
            <person name="Courty P.E."/>
            <person name="Chicoki N."/>
            <person name="Fauchery L."/>
            <person name="Kohler A."/>
            <person name="Kuo A."/>
            <person name="Labutti K."/>
            <person name="Pangilinan J."/>
            <person name="Lipzen A."/>
            <person name="Riley R."/>
            <person name="Andreopoulos W."/>
            <person name="He G."/>
            <person name="Johnson J."/>
            <person name="Barry K.W."/>
            <person name="Grigoriev I.V."/>
            <person name="Nagy L."/>
            <person name="Hibbett D."/>
            <person name="Henrissat B."/>
            <person name="Matheny P.B."/>
            <person name="Labbe J."/>
            <person name="Martin F."/>
        </authorList>
    </citation>
    <scope>NUCLEOTIDE SEQUENCE</scope>
    <source>
        <strain evidence="1">HHB10654</strain>
    </source>
</reference>
<sequence length="938" mass="101000">MTLLWWGHKERRLDGAVFSAPSLRGGRRGNQSAGGASGLEFDGFVGWHVVGFSLDLGGRVLWESCVEVAGTIDFAIGFNCRPERMIETQADIFWRFPACICRRSTRPASTLRQYVVVFGSSTRHCRFGDISSIHISVALCVTYEISYPCTHLGVNLESGSDKGLAKGEDVSSGLLLTAPCNICVRIGEMRDADHTNATRGAAVTRLERSSERAKGLAGADKERTLVARSKSSDVLCESTSLERSVIVYTMPAQVVAGKGLKGKNMPPSVGESRSRKPTVPGNIWRTTGNHLGMYSLRLHARCYTVRLDRGGMVPNVGRLGHTPLGKQHPRLSLSANGGRRVVHPAACMRRSSEPQRGWIVACPHVGRDRLDAFDILPGKYMGGKSFEGAVADIQQSAQADTLVIHLGVGTALTSGTICVHLLLAVGTKGKGILLCSQFSPTLSRISRQGAVEHPLDRHSISGWTDASYTLNSRPILDSVGTGPARMGDRNDFRGLLPGSTLWMIPGGAISSTRVPLGSPGSSDDLGHGSLRALPGKGVLSRTAILQALRVSEQFFNSTELLKGPQIQSQRTREGRQIEGARSLCDYAISEDLETYHTIFPLQLGVSEKRTLGQSGEVVHFLNIQSVPTTSGTGTEGIPYHVHSLDAPIAEKMICDDTIGDVIEDTSVALCVTYEISYPCTHLGVNLESGSDKGLAKGEDVSSGLLLTAPCNICVRIGEMRDADHTNATRGAAVTRLERSSERAKGLAGADKERTLVARSKSSDVLCESTSLERSVIVYTMPAQVVAGKGLKGKNMPPSVGESRSRKPTVPGNIWRTTGNHLGMYSLRLHARCYTVRLDRGGMVPNVGRLGHTPLGKQHPRLSLSANGGRRVVHPAACMRRSSEPQRGWIVACPHVGRDRLDAFDILPGKYMGGAPLISVHFCDVIKSLEGKDADKILR</sequence>
<gene>
    <name evidence="1" type="ORF">BV25DRAFT_1843335</name>
</gene>
<dbReference type="Proteomes" id="UP000814140">
    <property type="component" value="Unassembled WGS sequence"/>
</dbReference>
<keyword evidence="2" id="KW-1185">Reference proteome</keyword>
<comment type="caution">
    <text evidence="1">The sequence shown here is derived from an EMBL/GenBank/DDBJ whole genome shotgun (WGS) entry which is preliminary data.</text>
</comment>
<evidence type="ECO:0000313" key="1">
    <source>
        <dbReference type="EMBL" id="KAI0054886.1"/>
    </source>
</evidence>
<reference evidence="1" key="2">
    <citation type="journal article" date="2022" name="New Phytol.">
        <title>Evolutionary transition to the ectomycorrhizal habit in the genomes of a hyperdiverse lineage of mushroom-forming fungi.</title>
        <authorList>
            <person name="Looney B."/>
            <person name="Miyauchi S."/>
            <person name="Morin E."/>
            <person name="Drula E."/>
            <person name="Courty P.E."/>
            <person name="Kohler A."/>
            <person name="Kuo A."/>
            <person name="LaButti K."/>
            <person name="Pangilinan J."/>
            <person name="Lipzen A."/>
            <person name="Riley R."/>
            <person name="Andreopoulos W."/>
            <person name="He G."/>
            <person name="Johnson J."/>
            <person name="Nolan M."/>
            <person name="Tritt A."/>
            <person name="Barry K.W."/>
            <person name="Grigoriev I.V."/>
            <person name="Nagy L.G."/>
            <person name="Hibbett D."/>
            <person name="Henrissat B."/>
            <person name="Matheny P.B."/>
            <person name="Labbe J."/>
            <person name="Martin F.M."/>
        </authorList>
    </citation>
    <scope>NUCLEOTIDE SEQUENCE</scope>
    <source>
        <strain evidence="1">HHB10654</strain>
    </source>
</reference>
<organism evidence="1 2">
    <name type="scientific">Artomyces pyxidatus</name>
    <dbReference type="NCBI Taxonomy" id="48021"/>
    <lineage>
        <taxon>Eukaryota</taxon>
        <taxon>Fungi</taxon>
        <taxon>Dikarya</taxon>
        <taxon>Basidiomycota</taxon>
        <taxon>Agaricomycotina</taxon>
        <taxon>Agaricomycetes</taxon>
        <taxon>Russulales</taxon>
        <taxon>Auriscalpiaceae</taxon>
        <taxon>Artomyces</taxon>
    </lineage>
</organism>
<proteinExistence type="predicted"/>
<protein>
    <submittedName>
        <fullName evidence="1">Uncharacterized protein</fullName>
    </submittedName>
</protein>
<evidence type="ECO:0000313" key="2">
    <source>
        <dbReference type="Proteomes" id="UP000814140"/>
    </source>
</evidence>
<name>A0ACB8SGH8_9AGAM</name>
<accession>A0ACB8SGH8</accession>
<dbReference type="EMBL" id="MU277332">
    <property type="protein sequence ID" value="KAI0054886.1"/>
    <property type="molecule type" value="Genomic_DNA"/>
</dbReference>